<dbReference type="SUPFAM" id="SSF53756">
    <property type="entry name" value="UDP-Glycosyltransferase/glycogen phosphorylase"/>
    <property type="match status" value="1"/>
</dbReference>
<protein>
    <recommendedName>
        <fullName evidence="4">Glycosyltransferase</fullName>
    </recommendedName>
</protein>
<dbReference type="Proteomes" id="UP000525987">
    <property type="component" value="Unassembled WGS sequence"/>
</dbReference>
<name>A0A7W5C0M9_9GAMM</name>
<evidence type="ECO:0008006" key="4">
    <source>
        <dbReference type="Google" id="ProtNLM"/>
    </source>
</evidence>
<evidence type="ECO:0000313" key="3">
    <source>
        <dbReference type="Proteomes" id="UP000525987"/>
    </source>
</evidence>
<sequence length="366" mass="41411">MGERWLVLSDGARPTEDIYFLESVAPFLRDSGMVVERIDVRGWRTAAARLRVRRRFGANLVVCRTLPAGWVTWLENHRERFGHIVYLIDDDLAAAAEDETLPEAYRQRMASAVALQPRLLDLADDAVACSEALADRLSGWTPEVRVLPPPLIAPLPSREHFGVGPTQAKPWRIGFHGTRAHRQDLEYMMPALEMLMETRRDACLEIMLGEHAPERLASFEGVTTPAPLAWPAFRRYQRRRRLHIGLAPLWDTPFNRGKSWIKFLDIAAMGGVGIYSRRYPYTVIVQDGVNGLLADDDPADWHRCLSLLLNHPEDTRRMADAAAETARQLGDPARAAVFWQSLGEQGKHDRRDIHEGSACQQDREGI</sequence>
<gene>
    <name evidence="2" type="ORF">FHR96_003532</name>
</gene>
<keyword evidence="3" id="KW-1185">Reference proteome</keyword>
<proteinExistence type="predicted"/>
<evidence type="ECO:0000256" key="1">
    <source>
        <dbReference type="SAM" id="MobiDB-lite"/>
    </source>
</evidence>
<organism evidence="2 3">
    <name type="scientific">Halomonas organivorans</name>
    <dbReference type="NCBI Taxonomy" id="257772"/>
    <lineage>
        <taxon>Bacteria</taxon>
        <taxon>Pseudomonadati</taxon>
        <taxon>Pseudomonadota</taxon>
        <taxon>Gammaproteobacteria</taxon>
        <taxon>Oceanospirillales</taxon>
        <taxon>Halomonadaceae</taxon>
        <taxon>Halomonas</taxon>
    </lineage>
</organism>
<dbReference type="RefSeq" id="WP_183388999.1">
    <property type="nucleotide sequence ID" value="NZ_JACHXM010000024.1"/>
</dbReference>
<dbReference type="EMBL" id="JACHXM010000024">
    <property type="protein sequence ID" value="MBB3142632.1"/>
    <property type="molecule type" value="Genomic_DNA"/>
</dbReference>
<feature type="region of interest" description="Disordered" evidence="1">
    <location>
        <begin position="347"/>
        <end position="366"/>
    </location>
</feature>
<accession>A0A7W5C0M9</accession>
<dbReference type="Gene3D" id="3.40.50.2000">
    <property type="entry name" value="Glycogen Phosphorylase B"/>
    <property type="match status" value="1"/>
</dbReference>
<reference evidence="2 3" key="1">
    <citation type="submission" date="2020-08" db="EMBL/GenBank/DDBJ databases">
        <title>Genomic Encyclopedia of Type Strains, Phase III (KMG-III): the genomes of soil and plant-associated and newly described type strains.</title>
        <authorList>
            <person name="Whitman W."/>
        </authorList>
    </citation>
    <scope>NUCLEOTIDE SEQUENCE [LARGE SCALE GENOMIC DNA]</scope>
    <source>
        <strain evidence="2 3">CECT 5995</strain>
    </source>
</reference>
<comment type="caution">
    <text evidence="2">The sequence shown here is derived from an EMBL/GenBank/DDBJ whole genome shotgun (WGS) entry which is preliminary data.</text>
</comment>
<dbReference type="AlphaFoldDB" id="A0A7W5C0M9"/>
<evidence type="ECO:0000313" key="2">
    <source>
        <dbReference type="EMBL" id="MBB3142632.1"/>
    </source>
</evidence>